<dbReference type="Pfam" id="PF00704">
    <property type="entry name" value="Glyco_hydro_18"/>
    <property type="match status" value="1"/>
</dbReference>
<dbReference type="Pfam" id="PF08239">
    <property type="entry name" value="SH3_3"/>
    <property type="match status" value="1"/>
</dbReference>
<dbReference type="InterPro" id="IPR001223">
    <property type="entry name" value="Glyco_hydro18_cat"/>
</dbReference>
<dbReference type="Gene3D" id="2.30.30.40">
    <property type="entry name" value="SH3 Domains"/>
    <property type="match status" value="1"/>
</dbReference>
<dbReference type="PROSITE" id="PS51781">
    <property type="entry name" value="SH3B"/>
    <property type="match status" value="1"/>
</dbReference>
<dbReference type="GO" id="GO:0005975">
    <property type="term" value="P:carbohydrate metabolic process"/>
    <property type="evidence" value="ECO:0007669"/>
    <property type="project" value="InterPro"/>
</dbReference>
<feature type="domain" description="GH18" evidence="3">
    <location>
        <begin position="262"/>
        <end position="580"/>
    </location>
</feature>
<dbReference type="EMBL" id="CP034346">
    <property type="protein sequence ID" value="AZS17226.1"/>
    <property type="molecule type" value="Genomic_DNA"/>
</dbReference>
<dbReference type="GO" id="GO:0016787">
    <property type="term" value="F:hydrolase activity"/>
    <property type="evidence" value="ECO:0007669"/>
    <property type="project" value="UniProtKB-KW"/>
</dbReference>
<accession>A0A3Q9IBS9</accession>
<dbReference type="AlphaFoldDB" id="A0A3Q9IBS9"/>
<dbReference type="PROSITE" id="PS51910">
    <property type="entry name" value="GH18_2"/>
    <property type="match status" value="1"/>
</dbReference>
<evidence type="ECO:0000259" key="3">
    <source>
        <dbReference type="PROSITE" id="PS51910"/>
    </source>
</evidence>
<dbReference type="Gene3D" id="3.10.50.10">
    <property type="match status" value="1"/>
</dbReference>
<dbReference type="KEGG" id="plut:EI981_24250"/>
<reference evidence="5" key="1">
    <citation type="submission" date="2018-12" db="EMBL/GenBank/DDBJ databases">
        <title>Complete genome sequence of Paenibacillus sp. MBLB1234.</title>
        <authorList>
            <person name="Nam Y.-D."/>
            <person name="Kang J."/>
            <person name="Chung W.-H."/>
            <person name="Park Y.S."/>
        </authorList>
    </citation>
    <scope>NUCLEOTIDE SEQUENCE [LARGE SCALE GENOMIC DNA]</scope>
    <source>
        <strain evidence="5">MBLB1234</strain>
    </source>
</reference>
<dbReference type="Gene3D" id="3.30.457.10">
    <property type="entry name" value="Copper amine oxidase-like, N-terminal domain"/>
    <property type="match status" value="1"/>
</dbReference>
<feature type="domain" description="SH3b" evidence="2">
    <location>
        <begin position="178"/>
        <end position="241"/>
    </location>
</feature>
<dbReference type="OrthoDB" id="9775889at2"/>
<dbReference type="SMART" id="SM00636">
    <property type="entry name" value="Glyco_18"/>
    <property type="match status" value="1"/>
</dbReference>
<evidence type="ECO:0000313" key="4">
    <source>
        <dbReference type="EMBL" id="AZS17226.1"/>
    </source>
</evidence>
<keyword evidence="5" id="KW-1185">Reference proteome</keyword>
<dbReference type="GO" id="GO:0008061">
    <property type="term" value="F:chitin binding"/>
    <property type="evidence" value="ECO:0007669"/>
    <property type="project" value="InterPro"/>
</dbReference>
<dbReference type="InterPro" id="IPR012854">
    <property type="entry name" value="Cu_amine_oxidase-like_N"/>
</dbReference>
<dbReference type="PANTHER" id="PTHR46066:SF2">
    <property type="entry name" value="CHITINASE DOMAIN-CONTAINING PROTEIN 1"/>
    <property type="match status" value="1"/>
</dbReference>
<dbReference type="InterPro" id="IPR029070">
    <property type="entry name" value="Chitinase_insertion_sf"/>
</dbReference>
<evidence type="ECO:0000259" key="2">
    <source>
        <dbReference type="PROSITE" id="PS51781"/>
    </source>
</evidence>
<name>A0A3Q9IBS9_9BACL</name>
<dbReference type="InterPro" id="IPR036582">
    <property type="entry name" value="Mao_N_sf"/>
</dbReference>
<evidence type="ECO:0000256" key="1">
    <source>
        <dbReference type="SAM" id="Phobius"/>
    </source>
</evidence>
<dbReference type="InterPro" id="IPR011583">
    <property type="entry name" value="Chitinase_II/V-like_cat"/>
</dbReference>
<dbReference type="Proteomes" id="UP000270678">
    <property type="component" value="Chromosome"/>
</dbReference>
<gene>
    <name evidence="4" type="ORF">EI981_24250</name>
</gene>
<dbReference type="Gene3D" id="3.20.20.80">
    <property type="entry name" value="Glycosidases"/>
    <property type="match status" value="1"/>
</dbReference>
<keyword evidence="1" id="KW-0812">Transmembrane</keyword>
<keyword evidence="1" id="KW-0472">Membrane</keyword>
<feature type="transmembrane region" description="Helical" evidence="1">
    <location>
        <begin position="21"/>
        <end position="40"/>
    </location>
</feature>
<evidence type="ECO:0000313" key="5">
    <source>
        <dbReference type="Proteomes" id="UP000270678"/>
    </source>
</evidence>
<organism evidence="4 5">
    <name type="scientific">Paenibacillus lutimineralis</name>
    <dbReference type="NCBI Taxonomy" id="2707005"/>
    <lineage>
        <taxon>Bacteria</taxon>
        <taxon>Bacillati</taxon>
        <taxon>Bacillota</taxon>
        <taxon>Bacilli</taxon>
        <taxon>Bacillales</taxon>
        <taxon>Paenibacillaceae</taxon>
        <taxon>Paenibacillus</taxon>
    </lineage>
</organism>
<sequence length="580" mass="65675">MKSTRSAYYGSRRRKRRGVKWLFGLILIIIGGYLVSSQFLPNRQHVDPDWKGKFDKPIFYDGAIMDYSALGSEDSLKLPLPVIQEVIDPHIRYEEENKLVILTTPKKLVFLKTDEKTAKINNKPMKLLFSPEEKDGVLYLPVHLLKELYGIEIHEDMASGAVLLYTAGENVQKGEVSEPGKKKESLKYPLRVEPNIHKPIVADVKPGTKFRILGDVDDWYHVQLDNGYTGYLQAKHVEIGESIDIPKAVEELSPAKQKWKSKAVNLTWEAVYEVAPKTANIGELPGVNVVSPTWFSLTDDEGNVKSKADINYVKWAHGRGMQVWGLFNNSFDPDLTSGALASFENRMTTILQMLHYAKLYDLDGINIDYENVYTKDGDNLTQFMRELRPLAQEYGLVVSIDVTPKSNSEMWSAFLDRKSLGEIVDYLILMAYDEHWAASPVAGSVASLPWAASSASRILDEDNVPPEKMILAVPLYTRVWSETEKDGKVEVKSKAIGMTKAQKIIEEKKLKPVFSEEAGQNYVEYTEDQVRYRIWLEDEVSLKARVDLIKSLKLGGVASWNRSFASDKAWETLKEVTQAK</sequence>
<keyword evidence="1" id="KW-1133">Transmembrane helix</keyword>
<dbReference type="SUPFAM" id="SSF51445">
    <property type="entry name" value="(Trans)glycosidases"/>
    <property type="match status" value="1"/>
</dbReference>
<dbReference type="PANTHER" id="PTHR46066">
    <property type="entry name" value="CHITINASE DOMAIN-CONTAINING PROTEIN 1 FAMILY MEMBER"/>
    <property type="match status" value="1"/>
</dbReference>
<dbReference type="Pfam" id="PF07833">
    <property type="entry name" value="Cu_amine_oxidN1"/>
    <property type="match status" value="1"/>
</dbReference>
<dbReference type="InterPro" id="IPR017853">
    <property type="entry name" value="GH"/>
</dbReference>
<protein>
    <submittedName>
        <fullName evidence="4">Glycosyl hydrolase</fullName>
    </submittedName>
</protein>
<keyword evidence="4" id="KW-0378">Hydrolase</keyword>
<dbReference type="SUPFAM" id="SSF55383">
    <property type="entry name" value="Copper amine oxidase, domain N"/>
    <property type="match status" value="1"/>
</dbReference>
<proteinExistence type="predicted"/>
<dbReference type="InterPro" id="IPR003646">
    <property type="entry name" value="SH3-like_bac-type"/>
</dbReference>
<dbReference type="RefSeq" id="WP_127002588.1">
    <property type="nucleotide sequence ID" value="NZ_CP034346.1"/>
</dbReference>